<dbReference type="EMBL" id="CM037614">
    <property type="protein sequence ID" value="KAH8017749.1"/>
    <property type="molecule type" value="Genomic_DNA"/>
</dbReference>
<evidence type="ECO:0000313" key="2">
    <source>
        <dbReference type="Proteomes" id="UP000827872"/>
    </source>
</evidence>
<accession>A0ACB8GDL3</accession>
<sequence length="126" mass="14152">MCINYIIDYTVGKCLCISGEKVLTDSPAAIFSQFQLISIGVKPRNESQHVVKLNFLLSSFCKSLTEANGNCKKTPSRLVNCSLQDSSESPSLIFVAVMLHNSWFPPKYLISITREHKSSEMSYFLH</sequence>
<name>A0ACB8GDL3_9SAUR</name>
<protein>
    <submittedName>
        <fullName evidence="1">Uncharacterized protein</fullName>
    </submittedName>
</protein>
<keyword evidence="2" id="KW-1185">Reference proteome</keyword>
<reference evidence="1" key="1">
    <citation type="submission" date="2021-08" db="EMBL/GenBank/DDBJ databases">
        <title>The first chromosome-level gecko genome reveals the dynamic sex chromosomes of Neotropical dwarf geckos (Sphaerodactylidae: Sphaerodactylus).</title>
        <authorList>
            <person name="Pinto B.J."/>
            <person name="Keating S.E."/>
            <person name="Gamble T."/>
        </authorList>
    </citation>
    <scope>NUCLEOTIDE SEQUENCE</scope>
    <source>
        <strain evidence="1">TG3544</strain>
    </source>
</reference>
<evidence type="ECO:0000313" key="1">
    <source>
        <dbReference type="EMBL" id="KAH8017749.1"/>
    </source>
</evidence>
<organism evidence="1 2">
    <name type="scientific">Sphaerodactylus townsendi</name>
    <dbReference type="NCBI Taxonomy" id="933632"/>
    <lineage>
        <taxon>Eukaryota</taxon>
        <taxon>Metazoa</taxon>
        <taxon>Chordata</taxon>
        <taxon>Craniata</taxon>
        <taxon>Vertebrata</taxon>
        <taxon>Euteleostomi</taxon>
        <taxon>Lepidosauria</taxon>
        <taxon>Squamata</taxon>
        <taxon>Bifurcata</taxon>
        <taxon>Gekkota</taxon>
        <taxon>Sphaerodactylidae</taxon>
        <taxon>Sphaerodactylus</taxon>
    </lineage>
</organism>
<comment type="caution">
    <text evidence="1">The sequence shown here is derived from an EMBL/GenBank/DDBJ whole genome shotgun (WGS) entry which is preliminary data.</text>
</comment>
<dbReference type="Proteomes" id="UP000827872">
    <property type="component" value="Linkage Group LG01"/>
</dbReference>
<proteinExistence type="predicted"/>
<gene>
    <name evidence="1" type="ORF">K3G42_032313</name>
</gene>